<organism evidence="2 3">
    <name type="scientific">Pseudogemmatithrix spongiicola</name>
    <dbReference type="NCBI Taxonomy" id="3062599"/>
    <lineage>
        <taxon>Bacteria</taxon>
        <taxon>Pseudomonadati</taxon>
        <taxon>Gemmatimonadota</taxon>
        <taxon>Gemmatimonadia</taxon>
        <taxon>Gemmatimonadales</taxon>
        <taxon>Gemmatimonadaceae</taxon>
        <taxon>Pseudogemmatithrix</taxon>
    </lineage>
</organism>
<dbReference type="EMBL" id="CP130613">
    <property type="protein sequence ID" value="WKW14412.1"/>
    <property type="molecule type" value="Genomic_DNA"/>
</dbReference>
<dbReference type="RefSeq" id="WP_367887200.1">
    <property type="nucleotide sequence ID" value="NZ_CP130612.1"/>
</dbReference>
<evidence type="ECO:0000313" key="2">
    <source>
        <dbReference type="EMBL" id="WKW14412.1"/>
    </source>
</evidence>
<dbReference type="Gene3D" id="1.10.1370.30">
    <property type="match status" value="1"/>
</dbReference>
<protein>
    <recommendedName>
        <fullName evidence="4">Peptidase M3A/M3B catalytic domain-containing protein</fullName>
    </recommendedName>
</protein>
<evidence type="ECO:0000313" key="1">
    <source>
        <dbReference type="EMBL" id="WKW11502.1"/>
    </source>
</evidence>
<accession>A0AA49Q453</accession>
<dbReference type="KEGG" id="pspc:Strain318_000756"/>
<sequence length="508" mass="57491">MSASDASPLDALRARGEAFLEAISAEYHAAYAGLKAAPQIQPIYAAHAAAYGDEAFAQALELLRGSAEGSEDRRSARLLVDWLLESRVGRELAALDEREIAWENAAVVSLPDGTQEPYQRVPITLGNTRDAKARHTLDDARAKLVLAELAPMRQEKLEREHEVVSKLGIAGSYNATWETLSGISLAALRAECEAFLRGTQHVWDDVFPEFLKKGLGITPDEATRADVAALMRAPEFDAYFTAEAMERQVRRQVTEMGISPDAEGRVRYDTGEREGKRPRAFCAPVRIPDVVHLVLRPHGGQNDWMTLLHELGHALHFANMHRTLPFEFRWLGDNSVTEGYAMLFDHRLKDRGWLARYSGLDKKAMPAFLRYMGFEELHFVRRYCAKLIYETELHSGAVAWSALPDLYVETLTKATGFRYQRSDAFVDVDARYYAARYLRAWQLQALLDESLRERFDDDWWRNPRCGPWMVEELFAHGQRELAHEQAERVAGKRLSFAPVIAGIERMLG</sequence>
<dbReference type="SUPFAM" id="SSF55486">
    <property type="entry name" value="Metalloproteases ('zincins'), catalytic domain"/>
    <property type="match status" value="1"/>
</dbReference>
<evidence type="ECO:0008006" key="4">
    <source>
        <dbReference type="Google" id="ProtNLM"/>
    </source>
</evidence>
<accession>A0AA49Q6V9</accession>
<name>A0AA49Q6V9_9BACT</name>
<reference evidence="2" key="1">
    <citation type="submission" date="2023-07" db="EMBL/GenBank/DDBJ databases">
        <authorList>
            <person name="Haufschild T."/>
            <person name="Kallscheuer N."/>
            <person name="Hammer J."/>
            <person name="Kohn T."/>
            <person name="Kabuu M."/>
            <person name="Jogler M."/>
            <person name="Wohfarth N."/>
            <person name="Heuer A."/>
            <person name="Rohde M."/>
            <person name="van Teeseling M.C.F."/>
            <person name="Jogler C."/>
        </authorList>
    </citation>
    <scope>NUCLEOTIDE SEQUENCE</scope>
    <source>
        <strain evidence="1">Strain 138</strain>
        <strain evidence="2">Strain 318</strain>
    </source>
</reference>
<gene>
    <name evidence="1" type="ORF">Strain138_000756</name>
    <name evidence="2" type="ORF">Strain318_000756</name>
</gene>
<proteinExistence type="predicted"/>
<keyword evidence="3" id="KW-1185">Reference proteome</keyword>
<evidence type="ECO:0000313" key="3">
    <source>
        <dbReference type="Proteomes" id="UP001229955"/>
    </source>
</evidence>
<dbReference type="EMBL" id="CP130612">
    <property type="protein sequence ID" value="WKW11502.1"/>
    <property type="molecule type" value="Genomic_DNA"/>
</dbReference>
<dbReference type="AlphaFoldDB" id="A0AA49Q6V9"/>
<dbReference type="Proteomes" id="UP001229955">
    <property type="component" value="Chromosome"/>
</dbReference>